<feature type="transmembrane region" description="Helical" evidence="1">
    <location>
        <begin position="16"/>
        <end position="39"/>
    </location>
</feature>
<reference evidence="2" key="1">
    <citation type="journal article" date="2019" name="Fungal Genet. Biol.">
        <title>The unrevealing high variability on non conserved core of Austropuccinia psidii and other rust mitochondrial genomes.</title>
        <authorList>
            <person name="de Almeida J.R."/>
            <person name="Riano Pachon D.M."/>
            <person name="Franceschine L.M."/>
            <person name="Batista dos Santos I."/>
            <person name="da Silva Lopes M."/>
            <person name="Avelino de Andrade P."/>
            <person name="de Barros Monteiro-Vitorello C."/>
            <person name="Labate C.A."/>
            <person name="Quecine M.C."/>
        </authorList>
    </citation>
    <scope>NUCLEOTIDE SEQUENCE</scope>
    <source>
        <strain evidence="2">MF-1</strain>
    </source>
</reference>
<dbReference type="AlphaFoldDB" id="A0A513X022"/>
<name>A0A513X022_9BASI</name>
<gene>
    <name evidence="2" type="primary">orf166</name>
</gene>
<dbReference type="GeneID" id="41039197"/>
<keyword evidence="2" id="KW-0496">Mitochondrion</keyword>
<protein>
    <submittedName>
        <fullName evidence="2">Uncharacterized protein</fullName>
    </submittedName>
</protein>
<dbReference type="EMBL" id="MN018834">
    <property type="protein sequence ID" value="QDH07281.1"/>
    <property type="molecule type" value="Genomic_DNA"/>
</dbReference>
<dbReference type="RefSeq" id="YP_009681232.1">
    <property type="nucleotide sequence ID" value="NC_044121.1"/>
</dbReference>
<keyword evidence="1" id="KW-0472">Membrane</keyword>
<proteinExistence type="predicted"/>
<organism evidence="2">
    <name type="scientific">Austropuccinia psidii</name>
    <dbReference type="NCBI Taxonomy" id="181123"/>
    <lineage>
        <taxon>Eukaryota</taxon>
        <taxon>Fungi</taxon>
        <taxon>Dikarya</taxon>
        <taxon>Basidiomycota</taxon>
        <taxon>Pucciniomycotina</taxon>
        <taxon>Pucciniomycetes</taxon>
        <taxon>Pucciniales</taxon>
        <taxon>Sphaerophragmiaceae</taxon>
        <taxon>Austropuccinia</taxon>
    </lineage>
</organism>
<keyword evidence="1" id="KW-1133">Transmembrane helix</keyword>
<accession>A0A513X022</accession>
<evidence type="ECO:0000256" key="1">
    <source>
        <dbReference type="SAM" id="Phobius"/>
    </source>
</evidence>
<sequence length="166" mass="19202">MCLSCDCYCRWKSWHIYIWASLSARLIILMFLLGCPIRWSLVWSHLILSNQIPSTFSSPSPHTTPLPPPVTTCIFGSCLGREFLERCTFVHLYVHVHIYTHHLVSSPAILMRGWEYVFNLLLTLPNPSLIHPSYLNHYLTVLFIIIKRKDQNGKKESGLYFIAAII</sequence>
<evidence type="ECO:0000313" key="2">
    <source>
        <dbReference type="EMBL" id="QDH07281.1"/>
    </source>
</evidence>
<keyword evidence="1" id="KW-0812">Transmembrane</keyword>
<geneLocation type="mitochondrion" evidence="2"/>